<dbReference type="RefSeq" id="WP_213008821.1">
    <property type="nucleotide sequence ID" value="NZ_BOQN01000062.1"/>
</dbReference>
<comment type="caution">
    <text evidence="8">The sequence shown here is derived from an EMBL/GenBank/DDBJ whole genome shotgun (WGS) entry which is preliminary data.</text>
</comment>
<evidence type="ECO:0008006" key="10">
    <source>
        <dbReference type="Google" id="ProtNLM"/>
    </source>
</evidence>
<feature type="transmembrane region" description="Helical" evidence="7">
    <location>
        <begin position="290"/>
        <end position="308"/>
    </location>
</feature>
<feature type="transmembrane region" description="Helical" evidence="7">
    <location>
        <begin position="264"/>
        <end position="283"/>
    </location>
</feature>
<dbReference type="PANTHER" id="PTHR39087">
    <property type="entry name" value="UPF0104 MEMBRANE PROTEIN MJ1595"/>
    <property type="match status" value="1"/>
</dbReference>
<dbReference type="GO" id="GO:0005886">
    <property type="term" value="C:plasma membrane"/>
    <property type="evidence" value="ECO:0007669"/>
    <property type="project" value="UniProtKB-SubCell"/>
</dbReference>
<dbReference type="Pfam" id="PF03706">
    <property type="entry name" value="LPG_synthase_TM"/>
    <property type="match status" value="1"/>
</dbReference>
<feature type="transmembrane region" description="Helical" evidence="7">
    <location>
        <begin position="124"/>
        <end position="146"/>
    </location>
</feature>
<name>A0A919TCM6_9ACTN</name>
<dbReference type="AlphaFoldDB" id="A0A919TCM6"/>
<keyword evidence="4 7" id="KW-1133">Transmembrane helix</keyword>
<evidence type="ECO:0000256" key="1">
    <source>
        <dbReference type="ARBA" id="ARBA00004651"/>
    </source>
</evidence>
<proteinExistence type="predicted"/>
<dbReference type="EMBL" id="BOQN01000062">
    <property type="protein sequence ID" value="GIM92983.1"/>
    <property type="molecule type" value="Genomic_DNA"/>
</dbReference>
<keyword evidence="9" id="KW-1185">Reference proteome</keyword>
<evidence type="ECO:0000256" key="3">
    <source>
        <dbReference type="ARBA" id="ARBA00022692"/>
    </source>
</evidence>
<protein>
    <recommendedName>
        <fullName evidence="10">Integral membrane protein</fullName>
    </recommendedName>
</protein>
<feature type="compositionally biased region" description="Polar residues" evidence="6">
    <location>
        <begin position="365"/>
        <end position="375"/>
    </location>
</feature>
<organism evidence="8 9">
    <name type="scientific">Paractinoplanes toevensis</name>
    <dbReference type="NCBI Taxonomy" id="571911"/>
    <lineage>
        <taxon>Bacteria</taxon>
        <taxon>Bacillati</taxon>
        <taxon>Actinomycetota</taxon>
        <taxon>Actinomycetes</taxon>
        <taxon>Micromonosporales</taxon>
        <taxon>Micromonosporaceae</taxon>
        <taxon>Paractinoplanes</taxon>
    </lineage>
</organism>
<evidence type="ECO:0000256" key="4">
    <source>
        <dbReference type="ARBA" id="ARBA00022989"/>
    </source>
</evidence>
<sequence>MSQAEMLSTGPGRKARRHWARHVALGALVGFVVVELRINWPELGLALRDLPTPNLGWLATVFVAEMASMATYALMQQRLLRSAGVRSSYRANARLVYAAHSLNETLPGGAAFSTRLSYQEMRRFGAAPAVASLTIVLSGVLSTIALATLTTGSALASRSAAHWRQLVLFLVVGALITFGLRYVAAHPAIIERLLGRLLTIGQRVLRRPEAPMSMGVSGALAQLRDVRPQPIDGLVAGALAVLNWLLDAAALWLCFYVTGDQPPAPTAVLLAFCAAMSAGSVTIVPGGLGVIDGALILGLLATGTAAPAAIGAVVYYRLVSLGFVISLGWYHWFQLRLRRRRSDITPVRRSLRTSSRRLAICPQQAAGQRRSSVSSRQKDPAEDLVASR</sequence>
<feature type="transmembrane region" description="Helical" evidence="7">
    <location>
        <begin position="55"/>
        <end position="75"/>
    </location>
</feature>
<feature type="region of interest" description="Disordered" evidence="6">
    <location>
        <begin position="363"/>
        <end position="388"/>
    </location>
</feature>
<comment type="subcellular location">
    <subcellularLocation>
        <location evidence="1">Cell membrane</location>
        <topology evidence="1">Multi-pass membrane protein</topology>
    </subcellularLocation>
</comment>
<keyword evidence="3 7" id="KW-0812">Transmembrane</keyword>
<reference evidence="8 9" key="1">
    <citation type="submission" date="2021-03" db="EMBL/GenBank/DDBJ databases">
        <title>Whole genome shotgun sequence of Actinoplanes toevensis NBRC 105298.</title>
        <authorList>
            <person name="Komaki H."/>
            <person name="Tamura T."/>
        </authorList>
    </citation>
    <scope>NUCLEOTIDE SEQUENCE [LARGE SCALE GENOMIC DNA]</scope>
    <source>
        <strain evidence="8 9">NBRC 105298</strain>
    </source>
</reference>
<accession>A0A919TCM6</accession>
<dbReference type="Proteomes" id="UP000677082">
    <property type="component" value="Unassembled WGS sequence"/>
</dbReference>
<evidence type="ECO:0000256" key="7">
    <source>
        <dbReference type="SAM" id="Phobius"/>
    </source>
</evidence>
<evidence type="ECO:0000256" key="5">
    <source>
        <dbReference type="ARBA" id="ARBA00023136"/>
    </source>
</evidence>
<feature type="transmembrane region" description="Helical" evidence="7">
    <location>
        <begin position="166"/>
        <end position="184"/>
    </location>
</feature>
<evidence type="ECO:0000256" key="2">
    <source>
        <dbReference type="ARBA" id="ARBA00022475"/>
    </source>
</evidence>
<evidence type="ECO:0000256" key="6">
    <source>
        <dbReference type="SAM" id="MobiDB-lite"/>
    </source>
</evidence>
<evidence type="ECO:0000313" key="8">
    <source>
        <dbReference type="EMBL" id="GIM92983.1"/>
    </source>
</evidence>
<keyword evidence="2" id="KW-1003">Cell membrane</keyword>
<gene>
    <name evidence="8" type="ORF">Ato02nite_047760</name>
</gene>
<dbReference type="PANTHER" id="PTHR39087:SF2">
    <property type="entry name" value="UPF0104 MEMBRANE PROTEIN MJ1595"/>
    <property type="match status" value="1"/>
</dbReference>
<feature type="transmembrane region" description="Helical" evidence="7">
    <location>
        <begin position="314"/>
        <end position="333"/>
    </location>
</feature>
<feature type="transmembrane region" description="Helical" evidence="7">
    <location>
        <begin position="20"/>
        <end position="40"/>
    </location>
</feature>
<feature type="transmembrane region" description="Helical" evidence="7">
    <location>
        <begin position="234"/>
        <end position="258"/>
    </location>
</feature>
<dbReference type="InterPro" id="IPR022791">
    <property type="entry name" value="L-PG_synthase/AglD"/>
</dbReference>
<keyword evidence="5 7" id="KW-0472">Membrane</keyword>
<evidence type="ECO:0000313" key="9">
    <source>
        <dbReference type="Proteomes" id="UP000677082"/>
    </source>
</evidence>